<gene>
    <name evidence="4" type="primary">cpaB</name>
    <name evidence="4" type="ORF">D6R50_11850</name>
</gene>
<feature type="region of interest" description="Disordered" evidence="1">
    <location>
        <begin position="276"/>
        <end position="296"/>
    </location>
</feature>
<dbReference type="Gene3D" id="3.90.1210.10">
    <property type="entry name" value="Antifreeze-like/N-acetylneuraminic acid synthase C-terminal domain"/>
    <property type="match status" value="1"/>
</dbReference>
<evidence type="ECO:0000256" key="2">
    <source>
        <dbReference type="SAM" id="SignalP"/>
    </source>
</evidence>
<reference evidence="4 5" key="1">
    <citation type="submission" date="2018-09" db="EMBL/GenBank/DDBJ databases">
        <title>Genome sequencing of Aeromonas veronii MS-17-88.</title>
        <authorList>
            <person name="Tekedar H.C."/>
            <person name="Arick M.A."/>
            <person name="Hsu C.-Y."/>
            <person name="Thrash A."/>
            <person name="Karsi A."/>
            <person name="Lawrence M.L."/>
            <person name="Abdelhamed H."/>
        </authorList>
    </citation>
    <scope>NUCLEOTIDE SEQUENCE [LARGE SCALE GENOMIC DNA]</scope>
    <source>
        <strain evidence="4 5">MS 17-88</strain>
    </source>
</reference>
<proteinExistence type="predicted"/>
<feature type="domain" description="SAF" evidence="3">
    <location>
        <begin position="48"/>
        <end position="116"/>
    </location>
</feature>
<dbReference type="Proteomes" id="UP000281725">
    <property type="component" value="Unassembled WGS sequence"/>
</dbReference>
<feature type="chain" id="PRO_5017214451" evidence="2">
    <location>
        <begin position="25"/>
        <end position="296"/>
    </location>
</feature>
<dbReference type="InterPro" id="IPR013974">
    <property type="entry name" value="SAF"/>
</dbReference>
<dbReference type="AlphaFoldDB" id="A0A3A9ITU7"/>
<evidence type="ECO:0000259" key="3">
    <source>
        <dbReference type="SMART" id="SM00858"/>
    </source>
</evidence>
<dbReference type="NCBIfam" id="TIGR03177">
    <property type="entry name" value="pilus_cpaB"/>
    <property type="match status" value="1"/>
</dbReference>
<keyword evidence="2" id="KW-0732">Signal</keyword>
<evidence type="ECO:0000313" key="4">
    <source>
        <dbReference type="EMBL" id="RKJ89912.1"/>
    </source>
</evidence>
<evidence type="ECO:0000313" key="5">
    <source>
        <dbReference type="Proteomes" id="UP000281725"/>
    </source>
</evidence>
<comment type="caution">
    <text evidence="4">The sequence shown here is derived from an EMBL/GenBank/DDBJ whole genome shotgun (WGS) entry which is preliminary data.</text>
</comment>
<dbReference type="Pfam" id="PF16976">
    <property type="entry name" value="RcpC"/>
    <property type="match status" value="1"/>
</dbReference>
<evidence type="ECO:0000256" key="1">
    <source>
        <dbReference type="SAM" id="MobiDB-lite"/>
    </source>
</evidence>
<organism evidence="4 5">
    <name type="scientific">Aeromonas veronii</name>
    <dbReference type="NCBI Taxonomy" id="654"/>
    <lineage>
        <taxon>Bacteria</taxon>
        <taxon>Pseudomonadati</taxon>
        <taxon>Pseudomonadota</taxon>
        <taxon>Gammaproteobacteria</taxon>
        <taxon>Aeromonadales</taxon>
        <taxon>Aeromonadaceae</taxon>
        <taxon>Aeromonas</taxon>
    </lineage>
</organism>
<accession>A0A3A9ITU7</accession>
<dbReference type="InterPro" id="IPR017592">
    <property type="entry name" value="Pilus_assmbl_Flp-typ_CpaB"/>
</dbReference>
<dbReference type="EMBL" id="RAWX01000002">
    <property type="protein sequence ID" value="RKJ89912.1"/>
    <property type="molecule type" value="Genomic_DNA"/>
</dbReference>
<dbReference type="CDD" id="cd11614">
    <property type="entry name" value="SAF_CpaB_FlgA_like"/>
    <property type="match status" value="1"/>
</dbReference>
<dbReference type="SMART" id="SM00858">
    <property type="entry name" value="SAF"/>
    <property type="match status" value="1"/>
</dbReference>
<sequence>MKKLFLLIAALLVLAAMLATLWPAEPAPQSGASLRDAPAESLAPDRVAQVLVAAHRVQAGSFIHPEDLRWQALPEAEERNLPGLFLFGFTDTKALKGSLVTRTLEAGQIVSADDLVRPEQSHYLSAMMAPGMRAVTLALGREAASHGLIRPGNRVDVILTSKHARQHNAQGAEVTSNQSAEIILTDIKLLAIDAQVTDIAALNGNPAAQDNFDQVAVTFELPPRAAARLLLAHRLGELALVLRSAQSAPAGNPAMALPEGSLIWAEQVAHGQNPRAIPGHGVKISYGDGNDRTRQP</sequence>
<dbReference type="InterPro" id="IPR031571">
    <property type="entry name" value="RcpC_dom"/>
</dbReference>
<dbReference type="Pfam" id="PF08666">
    <property type="entry name" value="SAF"/>
    <property type="match status" value="1"/>
</dbReference>
<protein>
    <submittedName>
        <fullName evidence="4">Flp pilus assembly protein CpaB</fullName>
    </submittedName>
</protein>
<dbReference type="RefSeq" id="WP_120415189.1">
    <property type="nucleotide sequence ID" value="NZ_JAPEEU010000001.1"/>
</dbReference>
<name>A0A3A9ITU7_AERVE</name>
<feature type="signal peptide" evidence="2">
    <location>
        <begin position="1"/>
        <end position="24"/>
    </location>
</feature>